<evidence type="ECO:0000259" key="21">
    <source>
        <dbReference type="Pfam" id="PF06750"/>
    </source>
</evidence>
<dbReference type="InterPro" id="IPR000045">
    <property type="entry name" value="Prepilin_IV_endopep_pep"/>
</dbReference>
<keyword evidence="11 19" id="KW-1133">Transmembrane helix</keyword>
<gene>
    <name evidence="22" type="primary">outO</name>
    <name evidence="22" type="ORF">NCTC9426_01491</name>
</gene>
<evidence type="ECO:0000256" key="7">
    <source>
        <dbReference type="ARBA" id="ARBA00022679"/>
    </source>
</evidence>
<proteinExistence type="inferred from homology"/>
<evidence type="ECO:0000256" key="3">
    <source>
        <dbReference type="ARBA" id="ARBA00022475"/>
    </source>
</evidence>
<feature type="domain" description="Prepilin peptidase A24 N-terminal" evidence="21">
    <location>
        <begin position="21"/>
        <end position="140"/>
    </location>
</feature>
<comment type="similarity">
    <text evidence="2 17">Belongs to the peptidase A24 family.</text>
</comment>
<evidence type="ECO:0000256" key="11">
    <source>
        <dbReference type="ARBA" id="ARBA00022989"/>
    </source>
</evidence>
<reference evidence="22 23" key="1">
    <citation type="submission" date="2018-06" db="EMBL/GenBank/DDBJ databases">
        <authorList>
            <consortium name="Pathogen Informatics"/>
            <person name="Doyle S."/>
        </authorList>
    </citation>
    <scope>NUCLEOTIDE SEQUENCE [LARGE SCALE GENOMIC DNA]</scope>
    <source>
        <strain evidence="22 23">NCTC9426</strain>
    </source>
</reference>
<keyword evidence="5 18" id="KW-0489">Methyltransferase</keyword>
<feature type="transmembrane region" description="Helical" evidence="19">
    <location>
        <begin position="12"/>
        <end position="34"/>
    </location>
</feature>
<evidence type="ECO:0000256" key="19">
    <source>
        <dbReference type="SAM" id="Phobius"/>
    </source>
</evidence>
<keyword evidence="7 18" id="KW-0808">Transferase</keyword>
<comment type="subcellular location">
    <subcellularLocation>
        <location evidence="1">Cell inner membrane</location>
        <topology evidence="1">Multi-pass membrane protein</topology>
    </subcellularLocation>
    <subcellularLocation>
        <location evidence="18">Cell membrane</location>
        <topology evidence="18">Multi-pass membrane protein</topology>
    </subcellularLocation>
</comment>
<dbReference type="Proteomes" id="UP000254133">
    <property type="component" value="Unassembled WGS sequence"/>
</dbReference>
<evidence type="ECO:0000256" key="5">
    <source>
        <dbReference type="ARBA" id="ARBA00022603"/>
    </source>
</evidence>
<evidence type="ECO:0000256" key="17">
    <source>
        <dbReference type="RuleBase" id="RU003793"/>
    </source>
</evidence>
<evidence type="ECO:0000256" key="14">
    <source>
        <dbReference type="ARBA" id="ARBA00050401"/>
    </source>
</evidence>
<dbReference type="InterPro" id="IPR010627">
    <property type="entry name" value="Prepilin_pept_A24_N"/>
</dbReference>
<dbReference type="AlphaFoldDB" id="A0A378PSH2"/>
<dbReference type="EMBL" id="UGPZ01000002">
    <property type="protein sequence ID" value="STY91434.1"/>
    <property type="molecule type" value="Genomic_DNA"/>
</dbReference>
<evidence type="ECO:0000256" key="10">
    <source>
        <dbReference type="ARBA" id="ARBA00022801"/>
    </source>
</evidence>
<dbReference type="PRINTS" id="PR00864">
    <property type="entry name" value="PREPILNPTASE"/>
</dbReference>
<protein>
    <recommendedName>
        <fullName evidence="16 18">Prepilin leader peptidase/N-methyltransferase</fullName>
        <ecNumber evidence="18">2.1.1.-</ecNumber>
        <ecNumber evidence="15 18">3.4.23.43</ecNumber>
    </recommendedName>
</protein>
<keyword evidence="9 18" id="KW-0812">Transmembrane</keyword>
<keyword evidence="13 18" id="KW-0511">Multifunctional enzyme</keyword>
<evidence type="ECO:0000256" key="9">
    <source>
        <dbReference type="ARBA" id="ARBA00022692"/>
    </source>
</evidence>
<keyword evidence="10 18" id="KW-0378">Hydrolase</keyword>
<dbReference type="GO" id="GO:0032259">
    <property type="term" value="P:methylation"/>
    <property type="evidence" value="ECO:0007669"/>
    <property type="project" value="UniProtKB-KW"/>
</dbReference>
<evidence type="ECO:0000256" key="1">
    <source>
        <dbReference type="ARBA" id="ARBA00004429"/>
    </source>
</evidence>
<dbReference type="Pfam" id="PF06750">
    <property type="entry name" value="A24_N_bact"/>
    <property type="match status" value="1"/>
</dbReference>
<feature type="transmembrane region" description="Helical" evidence="19">
    <location>
        <begin position="190"/>
        <end position="211"/>
    </location>
</feature>
<dbReference type="GO" id="GO:0004190">
    <property type="term" value="F:aspartic-type endopeptidase activity"/>
    <property type="evidence" value="ECO:0007669"/>
    <property type="project" value="UniProtKB-EC"/>
</dbReference>
<evidence type="ECO:0000256" key="15">
    <source>
        <dbReference type="ARBA" id="ARBA00067082"/>
    </source>
</evidence>
<evidence type="ECO:0000256" key="4">
    <source>
        <dbReference type="ARBA" id="ARBA00022519"/>
    </source>
</evidence>
<feature type="transmembrane region" description="Helical" evidence="19">
    <location>
        <begin position="125"/>
        <end position="146"/>
    </location>
</feature>
<evidence type="ECO:0000256" key="2">
    <source>
        <dbReference type="ARBA" id="ARBA00005801"/>
    </source>
</evidence>
<dbReference type="EC" id="3.4.23.43" evidence="15 18"/>
<evidence type="ECO:0000313" key="23">
    <source>
        <dbReference type="Proteomes" id="UP000254133"/>
    </source>
</evidence>
<dbReference type="EC" id="2.1.1.-" evidence="18"/>
<keyword evidence="8" id="KW-0949">S-adenosyl-L-methionine</keyword>
<dbReference type="FunFam" id="1.20.120.1220:FF:000001">
    <property type="entry name" value="Type 4 prepilin-like proteins leader peptide-processing enzyme"/>
    <property type="match status" value="1"/>
</dbReference>
<evidence type="ECO:0000256" key="8">
    <source>
        <dbReference type="ARBA" id="ARBA00022691"/>
    </source>
</evidence>
<evidence type="ECO:0000313" key="22">
    <source>
        <dbReference type="EMBL" id="STY91434.1"/>
    </source>
</evidence>
<evidence type="ECO:0000256" key="16">
    <source>
        <dbReference type="ARBA" id="ARBA00071870"/>
    </source>
</evidence>
<dbReference type="Pfam" id="PF01478">
    <property type="entry name" value="Peptidase_A24"/>
    <property type="match status" value="1"/>
</dbReference>
<dbReference type="Gene3D" id="1.20.120.1220">
    <property type="match status" value="1"/>
</dbReference>
<feature type="transmembrane region" description="Helical" evidence="19">
    <location>
        <begin position="231"/>
        <end position="262"/>
    </location>
</feature>
<dbReference type="GO" id="GO:0008168">
    <property type="term" value="F:methyltransferase activity"/>
    <property type="evidence" value="ECO:0007669"/>
    <property type="project" value="UniProtKB-KW"/>
</dbReference>
<evidence type="ECO:0000259" key="20">
    <source>
        <dbReference type="Pfam" id="PF01478"/>
    </source>
</evidence>
<feature type="domain" description="Prepilin type IV endopeptidase peptidase" evidence="20">
    <location>
        <begin position="151"/>
        <end position="260"/>
    </location>
</feature>
<accession>A0A378PSH2</accession>
<dbReference type="PANTHER" id="PTHR30487">
    <property type="entry name" value="TYPE 4 PREPILIN-LIKE PROTEINS LEADER PEPTIDE-PROCESSING ENZYME"/>
    <property type="match status" value="1"/>
</dbReference>
<evidence type="ECO:0000256" key="12">
    <source>
        <dbReference type="ARBA" id="ARBA00023136"/>
    </source>
</evidence>
<comment type="function">
    <text evidence="18">Plays an essential role in type IV pili and type II pseudopili formation by proteolytically removing the leader sequence from substrate proteins and subsequently monomethylating the alpha-amino group of the newly exposed N-terminal phenylalanine.</text>
</comment>
<keyword evidence="6 18" id="KW-0645">Protease</keyword>
<keyword evidence="3" id="KW-1003">Cell membrane</keyword>
<evidence type="ECO:0000256" key="6">
    <source>
        <dbReference type="ARBA" id="ARBA00022670"/>
    </source>
</evidence>
<dbReference type="InterPro" id="IPR050882">
    <property type="entry name" value="Prepilin_peptidase/N-MTase"/>
</dbReference>
<comment type="catalytic activity">
    <reaction evidence="14 18">
        <text>Typically cleaves a -Gly-|-Phe- bond to release an N-terminal, basic peptide of 5-8 residues from type IV prepilin, and then N-methylates the new N-terminal amino group, the methyl donor being S-adenosyl-L-methionine.</text>
        <dbReference type="EC" id="3.4.23.43"/>
    </reaction>
</comment>
<evidence type="ECO:0000256" key="18">
    <source>
        <dbReference type="RuleBase" id="RU003794"/>
    </source>
</evidence>
<evidence type="ECO:0000256" key="13">
    <source>
        <dbReference type="ARBA" id="ARBA00023268"/>
    </source>
</evidence>
<dbReference type="GO" id="GO:0005886">
    <property type="term" value="C:plasma membrane"/>
    <property type="evidence" value="ECO:0007669"/>
    <property type="project" value="UniProtKB-SubCell"/>
</dbReference>
<feature type="transmembrane region" description="Helical" evidence="19">
    <location>
        <begin position="274"/>
        <end position="297"/>
    </location>
</feature>
<sequence length="302" mass="33086">MMNCFTFLSENLYIALALAGLLGLCVGSFLNVVIHRTPLIMNREWRKDTAWFLGTQSDLNPKHVNPIQDVIANDIPISLSFPPSRCPKCNHQIRAYENIPVLSWLILLRGKCSGCGNPISMRYPLVELITALLSVLVIYTLGANIAGALGLIYLWILIALTGIDFDTQLLPDRLVFPLGMMGLMANTQNIFTSVSSAVWGGLLGFLSFWSVAKLYALITKKDGMGAGDFKLLGAIGAWLGVSMLPFLILVSAVLGSIVGVVLMRMRGESHPFAFGPYIAIAGIIALLWGNDIMSWYLNMYKV</sequence>
<keyword evidence="4" id="KW-0997">Cell inner membrane</keyword>
<keyword evidence="12 19" id="KW-0472">Membrane</keyword>
<dbReference type="GO" id="GO:0006465">
    <property type="term" value="P:signal peptide processing"/>
    <property type="evidence" value="ECO:0007669"/>
    <property type="project" value="TreeGrafter"/>
</dbReference>
<organism evidence="22 23">
    <name type="scientific">Moraxella bovis</name>
    <dbReference type="NCBI Taxonomy" id="476"/>
    <lineage>
        <taxon>Bacteria</taxon>
        <taxon>Pseudomonadati</taxon>
        <taxon>Pseudomonadota</taxon>
        <taxon>Gammaproteobacteria</taxon>
        <taxon>Moraxellales</taxon>
        <taxon>Moraxellaceae</taxon>
        <taxon>Moraxella</taxon>
    </lineage>
</organism>
<name>A0A378PSH2_MORBO</name>
<dbReference type="InterPro" id="IPR014032">
    <property type="entry name" value="Peptidase_A24A_bac"/>
</dbReference>
<dbReference type="PANTHER" id="PTHR30487:SF0">
    <property type="entry name" value="PREPILIN LEADER PEPTIDASE_N-METHYLTRANSFERASE-RELATED"/>
    <property type="match status" value="1"/>
</dbReference>